<dbReference type="EMBL" id="LWCR01000022">
    <property type="protein sequence ID" value="OAN28451.1"/>
    <property type="molecule type" value="Genomic_DNA"/>
</dbReference>
<dbReference type="Proteomes" id="UP000078356">
    <property type="component" value="Unassembled WGS sequence"/>
</dbReference>
<evidence type="ECO:0000313" key="5">
    <source>
        <dbReference type="Proteomes" id="UP000078356"/>
    </source>
</evidence>
<evidence type="ECO:0000259" key="3">
    <source>
        <dbReference type="Pfam" id="PF16509"/>
    </source>
</evidence>
<evidence type="ECO:0000256" key="2">
    <source>
        <dbReference type="ARBA" id="ARBA00023163"/>
    </source>
</evidence>
<sequence length="103" mass="11509">MQPIYTEEQWKEIAPVFASRRLAIATVEIAKAVLVDGQRIQDVATARGISRQNAHAAVKRVRSILEEQGASELIPVLVWLPPELAEQVREMAKPYPQPKTPNV</sequence>
<accession>A0A178LEG8</accession>
<dbReference type="Gene3D" id="1.10.10.2690">
    <property type="match status" value="1"/>
</dbReference>
<organism evidence="4 5">
    <name type="scientific">Pseudomonas oryzihabitans</name>
    <dbReference type="NCBI Taxonomy" id="47885"/>
    <lineage>
        <taxon>Bacteria</taxon>
        <taxon>Pseudomonadati</taxon>
        <taxon>Pseudomonadota</taxon>
        <taxon>Gammaproteobacteria</taxon>
        <taxon>Pseudomonadales</taxon>
        <taxon>Pseudomonadaceae</taxon>
        <taxon>Pseudomonas</taxon>
    </lineage>
</organism>
<dbReference type="Pfam" id="PF16509">
    <property type="entry name" value="KORA"/>
    <property type="match status" value="1"/>
</dbReference>
<keyword evidence="1" id="KW-0805">Transcription regulation</keyword>
<dbReference type="RefSeq" id="WP_064308202.1">
    <property type="nucleotide sequence ID" value="NZ_LWCR01000022.1"/>
</dbReference>
<keyword evidence="2" id="KW-0804">Transcription</keyword>
<comment type="caution">
    <text evidence="4">The sequence shown here is derived from an EMBL/GenBank/DDBJ whole genome shotgun (WGS) entry which is preliminary data.</text>
</comment>
<dbReference type="InterPro" id="IPR032428">
    <property type="entry name" value="TrfB"/>
</dbReference>
<dbReference type="OrthoDB" id="8453651at2"/>
<gene>
    <name evidence="4" type="ORF">A4V15_20605</name>
</gene>
<name>A0A178LEG8_9PSED</name>
<reference evidence="4 5" key="1">
    <citation type="submission" date="2016-04" db="EMBL/GenBank/DDBJ databases">
        <title>Draft Genome Sequences of Staphylococcus capitis Strain H36, S. capitis Strain H65, S. cohnii Strain H62, S. hominis Strain H69, Mycobacterium iranicum Strain H39, Plantibacter sp. Strain H53, Pseudomonas oryzihabitans Strain H72, and Microbacterium sp. Strain H83, isolated from residential settings.</title>
        <authorList>
            <person name="Lymperopoulou D."/>
            <person name="Adams R.I."/>
            <person name="Lindow S."/>
            <person name="Coil D.A."/>
            <person name="Jospin G."/>
            <person name="Eisen J.A."/>
        </authorList>
    </citation>
    <scope>NUCLEOTIDE SEQUENCE [LARGE SCALE GENOMIC DNA]</scope>
    <source>
        <strain evidence="4 5">H72</strain>
    </source>
</reference>
<feature type="domain" description="TrfB transcriptional repressor protein" evidence="3">
    <location>
        <begin position="6"/>
        <end position="90"/>
    </location>
</feature>
<evidence type="ECO:0000256" key="1">
    <source>
        <dbReference type="ARBA" id="ARBA00023015"/>
    </source>
</evidence>
<protein>
    <recommendedName>
        <fullName evidence="3">TrfB transcriptional repressor protein domain-containing protein</fullName>
    </recommendedName>
</protein>
<proteinExistence type="predicted"/>
<dbReference type="AlphaFoldDB" id="A0A178LEG8"/>
<evidence type="ECO:0000313" key="4">
    <source>
        <dbReference type="EMBL" id="OAN28451.1"/>
    </source>
</evidence>
<dbReference type="InterPro" id="IPR053721">
    <property type="entry name" value="Fimbrial_Adhesin_Reg"/>
</dbReference>